<dbReference type="Pfam" id="PF03663">
    <property type="entry name" value="Glyco_hydro_76"/>
    <property type="match status" value="1"/>
</dbReference>
<name>A0AAD5WWL9_9PEZI</name>
<keyword evidence="2" id="KW-1185">Reference proteome</keyword>
<dbReference type="SUPFAM" id="SSF48208">
    <property type="entry name" value="Six-hairpin glycosidases"/>
    <property type="match status" value="1"/>
</dbReference>
<accession>A0AAD5WWL9</accession>
<dbReference type="EMBL" id="JAKWBI020000032">
    <property type="protein sequence ID" value="KAJ2905435.1"/>
    <property type="molecule type" value="Genomic_DNA"/>
</dbReference>
<dbReference type="InterPro" id="IPR008928">
    <property type="entry name" value="6-hairpin_glycosidase_sf"/>
</dbReference>
<dbReference type="InterPro" id="IPR005198">
    <property type="entry name" value="Glyco_hydro_76"/>
</dbReference>
<comment type="caution">
    <text evidence="1">The sequence shown here is derived from an EMBL/GenBank/DDBJ whole genome shotgun (WGS) entry which is preliminary data.</text>
</comment>
<dbReference type="PANTHER" id="PTHR47791:SF1">
    <property type="entry name" value="ENDO MANNANASE, GH76 FAMILY (EUROFUNG)"/>
    <property type="match status" value="1"/>
</dbReference>
<dbReference type="InterPro" id="IPR053169">
    <property type="entry name" value="MUG_Protein"/>
</dbReference>
<sequence length="389" mass="42339">MAPAGKLLTRLSHLFVMSTRPETQQAATSYTSHAIDGINALQQWYDQDTDGLWSTTGWWNSGNCLQVLADFAVLNSDEADNLGLASVMENTFNLAQQTTSSSAVTKTFDTNGLVHASFATSSEKRAKLEPYGFSGFINDYYDDEGWWALALIRSYDYTGEQTYLDQAASIFADMQTGGNTPCGGIYWSKVDDYVNAIANELYLAVAASLANRHSDGSYYQDIASVQWTWLQNSGMINENNTFNDGLDDNCENNGLQVWSYNQGVVLGGLVELSKAAGDSSLLDEAHKIAQGGMDALTVDGVLKEISCEPGCGGDGPQFKGIFMRNLRYLHEASPKDIYKDYILNNADSIWSNNQHATQFGLIWAGPFDEADAARQSSALDAIVAAVAVA</sequence>
<dbReference type="GO" id="GO:0016787">
    <property type="term" value="F:hydrolase activity"/>
    <property type="evidence" value="ECO:0007669"/>
    <property type="project" value="UniProtKB-KW"/>
</dbReference>
<organism evidence="1 2">
    <name type="scientific">Zalerion maritima</name>
    <dbReference type="NCBI Taxonomy" id="339359"/>
    <lineage>
        <taxon>Eukaryota</taxon>
        <taxon>Fungi</taxon>
        <taxon>Dikarya</taxon>
        <taxon>Ascomycota</taxon>
        <taxon>Pezizomycotina</taxon>
        <taxon>Sordariomycetes</taxon>
        <taxon>Lulworthiomycetidae</taxon>
        <taxon>Lulworthiales</taxon>
        <taxon>Lulworthiaceae</taxon>
        <taxon>Zalerion</taxon>
    </lineage>
</organism>
<dbReference type="PANTHER" id="PTHR47791">
    <property type="entry name" value="MEIOTICALLY UP-REGULATED GENE 191 PROTEIN"/>
    <property type="match status" value="1"/>
</dbReference>
<protein>
    <submittedName>
        <fullName evidence="1">Glycoside hydrolase family 76 protein</fullName>
    </submittedName>
</protein>
<evidence type="ECO:0000313" key="1">
    <source>
        <dbReference type="EMBL" id="KAJ2905435.1"/>
    </source>
</evidence>
<dbReference type="GO" id="GO:0005975">
    <property type="term" value="P:carbohydrate metabolic process"/>
    <property type="evidence" value="ECO:0007669"/>
    <property type="project" value="InterPro"/>
</dbReference>
<gene>
    <name evidence="1" type="ORF">MKZ38_005533</name>
</gene>
<keyword evidence="1" id="KW-0378">Hydrolase</keyword>
<dbReference type="AlphaFoldDB" id="A0AAD5WWL9"/>
<dbReference type="Proteomes" id="UP001201980">
    <property type="component" value="Unassembled WGS sequence"/>
</dbReference>
<dbReference type="Gene3D" id="1.50.10.20">
    <property type="match status" value="1"/>
</dbReference>
<reference evidence="1" key="1">
    <citation type="submission" date="2022-07" db="EMBL/GenBank/DDBJ databases">
        <title>Draft genome sequence of Zalerion maritima ATCC 34329, a (micro)plastics degrading marine fungus.</title>
        <authorList>
            <person name="Paco A."/>
            <person name="Goncalves M.F.M."/>
            <person name="Rocha-Santos T.A.P."/>
            <person name="Alves A."/>
        </authorList>
    </citation>
    <scope>NUCLEOTIDE SEQUENCE</scope>
    <source>
        <strain evidence="1">ATCC 34329</strain>
    </source>
</reference>
<evidence type="ECO:0000313" key="2">
    <source>
        <dbReference type="Proteomes" id="UP001201980"/>
    </source>
</evidence>
<proteinExistence type="predicted"/>